<accession>A0ABQ2DPZ6</accession>
<evidence type="ECO:0000313" key="2">
    <source>
        <dbReference type="Proteomes" id="UP000634435"/>
    </source>
</evidence>
<comment type="caution">
    <text evidence="1">The sequence shown here is derived from an EMBL/GenBank/DDBJ whole genome shotgun (WGS) entry which is preliminary data.</text>
</comment>
<dbReference type="EMBL" id="BMPN01000005">
    <property type="protein sequence ID" value="GGJ67649.1"/>
    <property type="molecule type" value="Genomic_DNA"/>
</dbReference>
<keyword evidence="2" id="KW-1185">Reference proteome</keyword>
<dbReference type="PIRSF" id="PIRSF015040">
    <property type="entry name" value="ATPase_SAG2001_prd"/>
    <property type="match status" value="1"/>
</dbReference>
<dbReference type="Proteomes" id="UP000634435">
    <property type="component" value="Unassembled WGS sequence"/>
</dbReference>
<dbReference type="PANTHER" id="PTHR30121">
    <property type="entry name" value="UNCHARACTERIZED PROTEIN YJGR-RELATED"/>
    <property type="match status" value="1"/>
</dbReference>
<dbReference type="InterPro" id="IPR027417">
    <property type="entry name" value="P-loop_NTPase"/>
</dbReference>
<gene>
    <name evidence="1" type="primary">yddE</name>
    <name evidence="1" type="ORF">GCM10007111_31910</name>
</gene>
<organism evidence="1 2">
    <name type="scientific">Virgibacillus kapii</name>
    <dbReference type="NCBI Taxonomy" id="1638645"/>
    <lineage>
        <taxon>Bacteria</taxon>
        <taxon>Bacillati</taxon>
        <taxon>Bacillota</taxon>
        <taxon>Bacilli</taxon>
        <taxon>Bacillales</taxon>
        <taxon>Bacillaceae</taxon>
        <taxon>Virgibacillus</taxon>
    </lineage>
</organism>
<dbReference type="RefSeq" id="WP_188943747.1">
    <property type="nucleotide sequence ID" value="NZ_BMPN01000005.1"/>
</dbReference>
<name>A0ABQ2DPZ6_9BACI</name>
<dbReference type="PANTHER" id="PTHR30121:SF6">
    <property type="entry name" value="SLR6007 PROTEIN"/>
    <property type="match status" value="1"/>
</dbReference>
<evidence type="ECO:0000313" key="1">
    <source>
        <dbReference type="EMBL" id="GGJ67649.1"/>
    </source>
</evidence>
<dbReference type="Pfam" id="PF12846">
    <property type="entry name" value="AAA_10"/>
    <property type="match status" value="1"/>
</dbReference>
<dbReference type="InterPro" id="IPR051162">
    <property type="entry name" value="T4SS_component"/>
</dbReference>
<dbReference type="InterPro" id="IPR016628">
    <property type="entry name" value="ATPase_SAG2001_prd"/>
</dbReference>
<protein>
    <submittedName>
        <fullName evidence="1">Uncharacterized protein</fullName>
    </submittedName>
</protein>
<dbReference type="SUPFAM" id="SSF52540">
    <property type="entry name" value="P-loop containing nucleoside triphosphate hydrolases"/>
    <property type="match status" value="1"/>
</dbReference>
<sequence>MSVLKTPMKTMRGNLLLTQTGDVWGFYRIQTTSIPKQNEKETDAYKRNWKQFFEELTAYKDFHLMMYPQEFRLDERLTDLKQDIAMDSDDMAGYYLQETANLLEQRLGKLTKSDFILAVRLKMEHIKVDAELKDNIFSAFSTVTDTIVNLLGWEQDVSVSFFQQFDQAEEELANLVAMVGGVRLTEEEIIYVNRYNFLRGIDHDVVEQLDDASPEGITNTLIDPTIPSCLKLNGEGNEGYISFLVVDEFHHNMAGSELFYEAQSLPFSVEVDIKAQAESKSKTKMNVNLKKQQLRESAREQNRVGDEIDASVSTSDYLVRHLQDEIKKDDVNVFNWVAVLIVDGKTKKECLQRAKVVKRHMKSAGITCRIPVADQLTLFYQFLPGKSLDITNRNWLQKTTQDGLAENFFGVYADVGSKVGFFIGWIDRFEKHKDLASAIGSSRDPIFFHPFLANQQVKGSKTRSPHVLITGDTGNGKSFLAKLLFIYISMMDVKSLYIDPKKELRKWIRKVMLSPEVKRDYPLFVEHLKKFHFITLDAEDASNWGALDPIVFLPSMQAREMIETIFSQVYSFKGKDDIHTAFLKAVTEVLERKEQGEQVGSKHVVDILCKHDETAIKKAGEFLSEVTNDSIMKLCVHDGSQDALSLEQRISVVEIENLDLPEVTDSVESYTNAQMKSSAVMYALGKYCELFGQNKEERTAEFIDEAWMLTSNATGRKVEKQMRRVGRSYKNALFFISQSTKDALREEESGNFGVAFAFDEPTERDDVLKWMNMEATDENVDMLEEMYQGQCLFKDYYGRTAKMSVECLFDEWAGAFETVEDTAVAQAEEKYL</sequence>
<proteinExistence type="predicted"/>
<dbReference type="Gene3D" id="3.40.50.300">
    <property type="entry name" value="P-loop containing nucleotide triphosphate hydrolases"/>
    <property type="match status" value="2"/>
</dbReference>
<reference evidence="2" key="1">
    <citation type="journal article" date="2019" name="Int. J. Syst. Evol. Microbiol.">
        <title>The Global Catalogue of Microorganisms (GCM) 10K type strain sequencing project: providing services to taxonomists for standard genome sequencing and annotation.</title>
        <authorList>
            <consortium name="The Broad Institute Genomics Platform"/>
            <consortium name="The Broad Institute Genome Sequencing Center for Infectious Disease"/>
            <person name="Wu L."/>
            <person name="Ma J."/>
        </authorList>
    </citation>
    <scope>NUCLEOTIDE SEQUENCE [LARGE SCALE GENOMIC DNA]</scope>
    <source>
        <strain evidence="2">JCM 30071</strain>
    </source>
</reference>